<comment type="caution">
    <text evidence="1">The sequence shown here is derived from an EMBL/GenBank/DDBJ whole genome shotgun (WGS) entry which is preliminary data.</text>
</comment>
<dbReference type="AlphaFoldDB" id="A0A645I015"/>
<dbReference type="EMBL" id="VSSQ01097566">
    <property type="protein sequence ID" value="MPN40873.1"/>
    <property type="molecule type" value="Genomic_DNA"/>
</dbReference>
<accession>A0A645I015</accession>
<protein>
    <submittedName>
        <fullName evidence="1">Uncharacterized protein</fullName>
    </submittedName>
</protein>
<reference evidence="1" key="1">
    <citation type="submission" date="2019-08" db="EMBL/GenBank/DDBJ databases">
        <authorList>
            <person name="Kucharzyk K."/>
            <person name="Murdoch R.W."/>
            <person name="Higgins S."/>
            <person name="Loffler F."/>
        </authorList>
    </citation>
    <scope>NUCLEOTIDE SEQUENCE</scope>
</reference>
<evidence type="ECO:0000313" key="1">
    <source>
        <dbReference type="EMBL" id="MPN40873.1"/>
    </source>
</evidence>
<proteinExistence type="predicted"/>
<gene>
    <name evidence="1" type="ORF">SDC9_188413</name>
</gene>
<sequence>MLQVVDLARQAFQAVERDRADLAVFQRDRVAGVMFGADAVEAEQLAGHLETGYLVAAVLKQHVGLEEAAADGVNGIETLAGTVEVIASFDAAAGRYQVVQPLQFLKTEPKRKA</sequence>
<name>A0A645I015_9ZZZZ</name>
<organism evidence="1">
    <name type="scientific">bioreactor metagenome</name>
    <dbReference type="NCBI Taxonomy" id="1076179"/>
    <lineage>
        <taxon>unclassified sequences</taxon>
        <taxon>metagenomes</taxon>
        <taxon>ecological metagenomes</taxon>
    </lineage>
</organism>